<dbReference type="OrthoDB" id="22890at10239"/>
<keyword evidence="6" id="KW-0946">Virion</keyword>
<dbReference type="RefSeq" id="YP_009094435.1">
    <property type="nucleotide sequence ID" value="NC_025401.1"/>
</dbReference>
<proteinExistence type="predicted"/>
<keyword evidence="7" id="KW-0694">RNA-binding</keyword>
<protein>
    <recommendedName>
        <fullName evidence="3">Nucleoprotein</fullName>
    </recommendedName>
    <alternativeName>
        <fullName evidence="11">Nucleocapsid protein</fullName>
    </alternativeName>
</protein>
<evidence type="ECO:0000256" key="10">
    <source>
        <dbReference type="ARBA" id="ARBA00023274"/>
    </source>
</evidence>
<dbReference type="Proteomes" id="UP000160503">
    <property type="component" value="Segment"/>
</dbReference>
<evidence type="ECO:0000256" key="3">
    <source>
        <dbReference type="ARBA" id="ARBA00014389"/>
    </source>
</evidence>
<reference evidence="14 15" key="1">
    <citation type="journal article" date="2014" name="J. Gen. Virol.">
        <title>Sunguru virus: a novel virus in the family Rhabdoviridae isolated from a chicken in north-western Uganda.</title>
        <authorList>
            <person name="Ledermann J.P."/>
            <person name="Zeidner N."/>
            <person name="Borland E.M."/>
            <person name="Mutebi J.P."/>
            <person name="Lanciotti R.S."/>
            <person name="Miller B.R."/>
            <person name="Lutwama J.J."/>
            <person name="Tendo J.M."/>
            <person name="Andama V."/>
            <person name="Powers A.M."/>
        </authorList>
    </citation>
    <scope>NUCLEOTIDE SEQUENCE [LARGE SCALE GENOMIC DNA]</scope>
    <source>
        <strain evidence="14">Ug#41</strain>
    </source>
</reference>
<sequence>MSVYNILTGKNVIVPRVADKDKPEYPSSFFEKKKKVNLQIPKYEGTLDALRKAVKSGISNKNLSIQGAKAYLYYFFKGIEEDSVEEWVSFGVVIAKRGGKVNPFSMVDVAMSGEFVSNSSEQADAKDDIWMVMYIVAQYRIGRASLPEYRNQIIQAGNRLMTSLSSDAESLETGIAFCDQWVADANFCKIMACLDMFFNRFKKNQFAVCRFGTIVARFKDCAALLGLNHFTELCNDDLRTGLKWVFCEVISKNITSLSEPNQEVDNPLSYTPYMIEFQISRLSPYSTTNNPAFHLFIHAMGSFLLNKRSVDARFLQSSGTINIISNAGLLAFIMFNRMDWKLIYADDRTTNLKKPLTTDEDSDNGGSDVEQDDDLPEGRNPIDWFRWMEQRDFKLPGQVLSFMKDQAGRIGITRPGSIGEKIKQMYGS</sequence>
<dbReference type="EMBL" id="KF395226">
    <property type="protein sequence ID" value="AHX81838.1"/>
    <property type="molecule type" value="Viral_cRNA"/>
</dbReference>
<comment type="subcellular location">
    <subcellularLocation>
        <location evidence="1">Host cytoplasm</location>
    </subcellularLocation>
    <subcellularLocation>
        <location evidence="2">Virion</location>
    </subcellularLocation>
</comment>
<accession>A0A023T306</accession>
<evidence type="ECO:0000256" key="11">
    <source>
        <dbReference type="ARBA" id="ARBA00033344"/>
    </source>
</evidence>
<keyword evidence="5" id="KW-0167">Capsid protein</keyword>
<dbReference type="GO" id="GO:0030430">
    <property type="term" value="C:host cell cytoplasm"/>
    <property type="evidence" value="ECO:0007669"/>
    <property type="project" value="UniProtKB-SubCell"/>
</dbReference>
<dbReference type="KEGG" id="vg:21011892"/>
<dbReference type="InterPro" id="IPR035961">
    <property type="entry name" value="Rhabdovirus_nucleoprotein-like"/>
</dbReference>
<evidence type="ECO:0000256" key="5">
    <source>
        <dbReference type="ARBA" id="ARBA00022561"/>
    </source>
</evidence>
<dbReference type="GO" id="GO:0019013">
    <property type="term" value="C:viral nucleocapsid"/>
    <property type="evidence" value="ECO:0007669"/>
    <property type="project" value="UniProtKB-KW"/>
</dbReference>
<feature type="region of interest" description="Disordered" evidence="12">
    <location>
        <begin position="353"/>
        <end position="377"/>
    </location>
</feature>
<dbReference type="Gene3D" id="1.10.3610.10">
    <property type="entry name" value="Nucleoprotein"/>
    <property type="match status" value="1"/>
</dbReference>
<evidence type="ECO:0000256" key="1">
    <source>
        <dbReference type="ARBA" id="ARBA00004192"/>
    </source>
</evidence>
<evidence type="ECO:0000256" key="6">
    <source>
        <dbReference type="ARBA" id="ARBA00022844"/>
    </source>
</evidence>
<dbReference type="Gene3D" id="1.10.3570.10">
    <property type="entry name" value="Rhabdovirus nucleocapsid protein like domain"/>
    <property type="match status" value="1"/>
</dbReference>
<evidence type="ECO:0000256" key="9">
    <source>
        <dbReference type="ARBA" id="ARBA00023200"/>
    </source>
</evidence>
<dbReference type="Pfam" id="PF00945">
    <property type="entry name" value="Rhabdo_ncap"/>
    <property type="match status" value="1"/>
</dbReference>
<evidence type="ECO:0000259" key="13">
    <source>
        <dbReference type="Pfam" id="PF00945"/>
    </source>
</evidence>
<keyword evidence="4" id="KW-1139">Helical capsid protein</keyword>
<feature type="compositionally biased region" description="Acidic residues" evidence="12">
    <location>
        <begin position="358"/>
        <end position="375"/>
    </location>
</feature>
<dbReference type="SUPFAM" id="SSF140809">
    <property type="entry name" value="Rhabdovirus nucleoprotein-like"/>
    <property type="match status" value="1"/>
</dbReference>
<evidence type="ECO:0000256" key="4">
    <source>
        <dbReference type="ARBA" id="ARBA00022497"/>
    </source>
</evidence>
<dbReference type="InterPro" id="IPR023330">
    <property type="entry name" value="Rhabdovirus_ncapsid_N"/>
</dbReference>
<evidence type="ECO:0000256" key="7">
    <source>
        <dbReference type="ARBA" id="ARBA00022884"/>
    </source>
</evidence>
<dbReference type="GeneID" id="21011892"/>
<dbReference type="GO" id="GO:1990904">
    <property type="term" value="C:ribonucleoprotein complex"/>
    <property type="evidence" value="ECO:0007669"/>
    <property type="project" value="UniProtKB-KW"/>
</dbReference>
<keyword evidence="9" id="KW-1035">Host cytoplasm</keyword>
<organism evidence="14 15">
    <name type="scientific">Sunguru virus</name>
    <dbReference type="NCBI Taxonomy" id="1491491"/>
    <lineage>
        <taxon>Viruses</taxon>
        <taxon>Riboviria</taxon>
        <taxon>Orthornavirae</taxon>
        <taxon>Negarnaviricota</taxon>
        <taxon>Haploviricotina</taxon>
        <taxon>Monjiviricetes</taxon>
        <taxon>Mononegavirales</taxon>
        <taxon>Rhabdoviridae</taxon>
        <taxon>Alpharhabdovirinae</taxon>
        <taxon>Sunrhavirus</taxon>
        <taxon>Sunrhavirus sunguru</taxon>
    </lineage>
</organism>
<evidence type="ECO:0000256" key="2">
    <source>
        <dbReference type="ARBA" id="ARBA00004328"/>
    </source>
</evidence>
<evidence type="ECO:0000313" key="14">
    <source>
        <dbReference type="EMBL" id="AHX81838.1"/>
    </source>
</evidence>
<evidence type="ECO:0000313" key="15">
    <source>
        <dbReference type="Proteomes" id="UP000160503"/>
    </source>
</evidence>
<evidence type="ECO:0000256" key="8">
    <source>
        <dbReference type="ARBA" id="ARBA00023086"/>
    </source>
</evidence>
<dbReference type="InterPro" id="IPR023331">
    <property type="entry name" value="Rhabdovirus_ncapsid_C"/>
</dbReference>
<feature type="domain" description="Rhabdovirus nucleocapsid" evidence="13">
    <location>
        <begin position="12"/>
        <end position="405"/>
    </location>
</feature>
<dbReference type="InterPro" id="IPR000448">
    <property type="entry name" value="Rhabdo_ncapsid"/>
</dbReference>
<name>A0A023T306_9RHAB</name>
<evidence type="ECO:0000256" key="12">
    <source>
        <dbReference type="SAM" id="MobiDB-lite"/>
    </source>
</evidence>
<keyword evidence="8 14" id="KW-0543">Viral nucleoprotein</keyword>
<dbReference type="GO" id="GO:0003723">
    <property type="term" value="F:RNA binding"/>
    <property type="evidence" value="ECO:0007669"/>
    <property type="project" value="UniProtKB-KW"/>
</dbReference>
<keyword evidence="15" id="KW-1185">Reference proteome</keyword>
<keyword evidence="10" id="KW-0687">Ribonucleoprotein</keyword>
<dbReference type="GO" id="GO:0019029">
    <property type="term" value="C:helical viral capsid"/>
    <property type="evidence" value="ECO:0007669"/>
    <property type="project" value="UniProtKB-KW"/>
</dbReference>